<organism evidence="1 2">
    <name type="scientific">Chryseobacterium tagetis</name>
    <dbReference type="NCBI Taxonomy" id="2801334"/>
    <lineage>
        <taxon>Bacteria</taxon>
        <taxon>Pseudomonadati</taxon>
        <taxon>Bacteroidota</taxon>
        <taxon>Flavobacteriia</taxon>
        <taxon>Flavobacteriales</taxon>
        <taxon>Weeksellaceae</taxon>
        <taxon>Chryseobacterium group</taxon>
        <taxon>Chryseobacterium</taxon>
    </lineage>
</organism>
<gene>
    <name evidence="1" type="ORF">JI747_000300</name>
</gene>
<reference evidence="1 2" key="1">
    <citation type="submission" date="2021-09" db="EMBL/GenBank/DDBJ databases">
        <title>Genome sequencing and assembly of Chryseobacterium sp. RG1.</title>
        <authorList>
            <person name="Chhetri G."/>
        </authorList>
    </citation>
    <scope>NUCLEOTIDE SEQUENCE [LARGE SCALE GENOMIC DNA]</scope>
    <source>
        <strain evidence="1 2">RG1</strain>
    </source>
</reference>
<dbReference type="NCBIfam" id="TIGR01200">
    <property type="entry name" value="GLPGLI"/>
    <property type="match status" value="1"/>
</dbReference>
<comment type="caution">
    <text evidence="1">The sequence shown here is derived from an EMBL/GenBank/DDBJ whole genome shotgun (WGS) entry which is preliminary data.</text>
</comment>
<dbReference type="RefSeq" id="WP_225685462.1">
    <property type="nucleotide sequence ID" value="NZ_JAERSE020000001.1"/>
</dbReference>
<dbReference type="EMBL" id="JAERSE020000001">
    <property type="protein sequence ID" value="MCA6065593.1"/>
    <property type="molecule type" value="Genomic_DNA"/>
</dbReference>
<dbReference type="InterPro" id="IPR005901">
    <property type="entry name" value="GLPGLI"/>
</dbReference>
<proteinExistence type="predicted"/>
<sequence>MKAFYLVCVLFCNIFVKTQSLKVDYDLIRKTTISSDKQFTKEFSAKIIESEKKPEKYVLYFVNDDSFFKSIPTEKIEYENAPEIVGGYKKTVVEVAVKIPVKIYKLKSENKTYAYTNKEGEEFYKLVPKLNFSSVQYKDDTLKIDNFTCKLVEVTNTTGSIVKVWYTEDLPISTGPFGYTDFPGVVLKVETPTFVMYATKINNDVTTKDIEKMDNKLKKID</sequence>
<dbReference type="Pfam" id="PF09697">
    <property type="entry name" value="Porph_ging"/>
    <property type="match status" value="1"/>
</dbReference>
<evidence type="ECO:0000313" key="2">
    <source>
        <dbReference type="Proteomes" id="UP000618240"/>
    </source>
</evidence>
<dbReference type="Proteomes" id="UP000618240">
    <property type="component" value="Unassembled WGS sequence"/>
</dbReference>
<protein>
    <submittedName>
        <fullName evidence="1">GLPGLI family protein</fullName>
    </submittedName>
</protein>
<keyword evidence="2" id="KW-1185">Reference proteome</keyword>
<accession>A0ABS7ZV16</accession>
<name>A0ABS7ZV16_9FLAO</name>
<evidence type="ECO:0000313" key="1">
    <source>
        <dbReference type="EMBL" id="MCA6065593.1"/>
    </source>
</evidence>